<dbReference type="EMBL" id="PKGY01000004">
    <property type="protein sequence ID" value="PKZ21177.1"/>
    <property type="molecule type" value="Genomic_DNA"/>
</dbReference>
<dbReference type="OrthoDB" id="9805360at2"/>
<dbReference type="Proteomes" id="UP000234239">
    <property type="component" value="Unassembled WGS sequence"/>
</dbReference>
<dbReference type="SUPFAM" id="SSF117916">
    <property type="entry name" value="Fe-S cluster assembly (FSCA) domain-like"/>
    <property type="match status" value="1"/>
</dbReference>
<accession>A0A2I1MM11</accession>
<protein>
    <submittedName>
        <fullName evidence="2">Metal-sulfur cluster assembly factor</fullName>
    </submittedName>
</protein>
<reference evidence="2 3" key="1">
    <citation type="submission" date="2017-12" db="EMBL/GenBank/DDBJ databases">
        <title>Phylogenetic diversity of female urinary microbiome.</title>
        <authorList>
            <person name="Thomas-White K."/>
            <person name="Wolfe A.J."/>
        </authorList>
    </citation>
    <scope>NUCLEOTIDE SEQUENCE [LARGE SCALE GENOMIC DNA]</scope>
    <source>
        <strain evidence="2 3">UMB0139</strain>
    </source>
</reference>
<evidence type="ECO:0000313" key="2">
    <source>
        <dbReference type="EMBL" id="PKZ21177.1"/>
    </source>
</evidence>
<dbReference type="PANTHER" id="PTHR42831:SF1">
    <property type="entry name" value="FE-S PROTEIN MATURATION AUXILIARY FACTOR YITW"/>
    <property type="match status" value="1"/>
</dbReference>
<dbReference type="InterPro" id="IPR034904">
    <property type="entry name" value="FSCA_dom_sf"/>
</dbReference>
<dbReference type="Gene3D" id="3.30.300.130">
    <property type="entry name" value="Fe-S cluster assembly (FSCA)"/>
    <property type="match status" value="1"/>
</dbReference>
<evidence type="ECO:0000313" key="3">
    <source>
        <dbReference type="Proteomes" id="UP000234239"/>
    </source>
</evidence>
<comment type="caution">
    <text evidence="2">The sequence shown here is derived from an EMBL/GenBank/DDBJ whole genome shotgun (WGS) entry which is preliminary data.</text>
</comment>
<dbReference type="InterPro" id="IPR052339">
    <property type="entry name" value="Fe-S_Maturation_MIP18"/>
</dbReference>
<organism evidence="2 3">
    <name type="scientific">Aerococcus sanguinicola</name>
    <dbReference type="NCBI Taxonomy" id="119206"/>
    <lineage>
        <taxon>Bacteria</taxon>
        <taxon>Bacillati</taxon>
        <taxon>Bacillota</taxon>
        <taxon>Bacilli</taxon>
        <taxon>Lactobacillales</taxon>
        <taxon>Aerococcaceae</taxon>
        <taxon>Aerococcus</taxon>
    </lineage>
</organism>
<dbReference type="AlphaFoldDB" id="A0A2I1MM11"/>
<feature type="domain" description="MIP18 family-like" evidence="1">
    <location>
        <begin position="56"/>
        <end position="128"/>
    </location>
</feature>
<sequence length="151" mass="17400">MGNEEALPLSIKEEIEEQLAENQDWNENYAAATNSERFADPNQFTELSLRDPELYEDVLAACQEVIDPELGIDIYNLGLIYDLLYDGDGHLWVRMTLTMPGCPLADVIFQTLMDKLREIEVIQDVKVELVWQPIWSPDRLTRYARIALGLR</sequence>
<proteinExistence type="predicted"/>
<gene>
    <name evidence="2" type="ORF">CYJ28_08240</name>
</gene>
<dbReference type="InterPro" id="IPR002744">
    <property type="entry name" value="MIP18-like"/>
</dbReference>
<name>A0A2I1MM11_9LACT</name>
<dbReference type="PANTHER" id="PTHR42831">
    <property type="entry name" value="FE-S PROTEIN MATURATION AUXILIARY FACTOR YITW"/>
    <property type="match status" value="1"/>
</dbReference>
<evidence type="ECO:0000259" key="1">
    <source>
        <dbReference type="Pfam" id="PF01883"/>
    </source>
</evidence>
<dbReference type="Pfam" id="PF01883">
    <property type="entry name" value="FeS_assembly_P"/>
    <property type="match status" value="1"/>
</dbReference>